<dbReference type="InterPro" id="IPR035965">
    <property type="entry name" value="PAS-like_dom_sf"/>
</dbReference>
<evidence type="ECO:0000256" key="3">
    <source>
        <dbReference type="ARBA" id="ARBA00012438"/>
    </source>
</evidence>
<keyword evidence="5" id="KW-0597">Phosphoprotein</keyword>
<dbReference type="Pfam" id="PF08448">
    <property type="entry name" value="PAS_4"/>
    <property type="match status" value="1"/>
</dbReference>
<evidence type="ECO:0000256" key="9">
    <source>
        <dbReference type="ARBA" id="ARBA00022840"/>
    </source>
</evidence>
<proteinExistence type="predicted"/>
<dbReference type="Gene3D" id="3.30.565.10">
    <property type="entry name" value="Histidine kinase-like ATPase, C-terminal domain"/>
    <property type="match status" value="1"/>
</dbReference>
<keyword evidence="11" id="KW-0472">Membrane</keyword>
<evidence type="ECO:0000256" key="5">
    <source>
        <dbReference type="ARBA" id="ARBA00022553"/>
    </source>
</evidence>
<keyword evidence="12" id="KW-0175">Coiled coil</keyword>
<comment type="catalytic activity">
    <reaction evidence="1">
        <text>ATP + protein L-histidine = ADP + protein N-phospho-L-histidine.</text>
        <dbReference type="EC" id="2.7.13.3"/>
    </reaction>
</comment>
<dbReference type="RefSeq" id="WP_009577537.1">
    <property type="nucleotide sequence ID" value="NZ_AMZN01000002.1"/>
</dbReference>
<evidence type="ECO:0000256" key="8">
    <source>
        <dbReference type="ARBA" id="ARBA00022777"/>
    </source>
</evidence>
<comment type="subcellular location">
    <subcellularLocation>
        <location evidence="2">Cell membrane</location>
    </subcellularLocation>
</comment>
<gene>
    <name evidence="16" type="ORF">C900_01337</name>
</gene>
<keyword evidence="7" id="KW-0547">Nucleotide-binding</keyword>
<evidence type="ECO:0000256" key="6">
    <source>
        <dbReference type="ARBA" id="ARBA00022679"/>
    </source>
</evidence>
<dbReference type="SMART" id="SM00387">
    <property type="entry name" value="HATPase_c"/>
    <property type="match status" value="1"/>
</dbReference>
<dbReference type="SUPFAM" id="SSF55785">
    <property type="entry name" value="PYP-like sensor domain (PAS domain)"/>
    <property type="match status" value="3"/>
</dbReference>
<dbReference type="SUPFAM" id="SSF47384">
    <property type="entry name" value="Homodimeric domain of signal transducing histidine kinase"/>
    <property type="match status" value="1"/>
</dbReference>
<dbReference type="InterPro" id="IPR000014">
    <property type="entry name" value="PAS"/>
</dbReference>
<feature type="domain" description="PAC" evidence="15">
    <location>
        <begin position="338"/>
        <end position="390"/>
    </location>
</feature>
<dbReference type="Pfam" id="PF13426">
    <property type="entry name" value="PAS_9"/>
    <property type="match status" value="1"/>
</dbReference>
<dbReference type="Gene3D" id="3.30.450.20">
    <property type="entry name" value="PAS domain"/>
    <property type="match status" value="5"/>
</dbReference>
<dbReference type="EMBL" id="AMZN01000002">
    <property type="protein sequence ID" value="ELR73727.1"/>
    <property type="molecule type" value="Genomic_DNA"/>
</dbReference>
<dbReference type="InterPro" id="IPR013656">
    <property type="entry name" value="PAS_4"/>
</dbReference>
<evidence type="ECO:0000256" key="12">
    <source>
        <dbReference type="SAM" id="Coils"/>
    </source>
</evidence>
<dbReference type="OrthoDB" id="9124519at2"/>
<dbReference type="STRING" id="1237149.C900_01337"/>
<keyword evidence="17" id="KW-1185">Reference proteome</keyword>
<dbReference type="PROSITE" id="PS50109">
    <property type="entry name" value="HIS_KIN"/>
    <property type="match status" value="1"/>
</dbReference>
<dbReference type="AlphaFoldDB" id="L8K2Q1"/>
<evidence type="ECO:0000256" key="1">
    <source>
        <dbReference type="ARBA" id="ARBA00000085"/>
    </source>
</evidence>
<dbReference type="eggNOG" id="COG5002">
    <property type="taxonomic scope" value="Bacteria"/>
</dbReference>
<evidence type="ECO:0000256" key="4">
    <source>
        <dbReference type="ARBA" id="ARBA00022475"/>
    </source>
</evidence>
<keyword evidence="8 16" id="KW-0418">Kinase</keyword>
<keyword evidence="10" id="KW-0902">Two-component regulatory system</keyword>
<dbReference type="InterPro" id="IPR003594">
    <property type="entry name" value="HATPase_dom"/>
</dbReference>
<protein>
    <recommendedName>
        <fullName evidence="3">histidine kinase</fullName>
        <ecNumber evidence="3">2.7.13.3</ecNumber>
    </recommendedName>
</protein>
<dbReference type="EC" id="2.7.13.3" evidence="3"/>
<dbReference type="SMART" id="SM00086">
    <property type="entry name" value="PAC"/>
    <property type="match status" value="3"/>
</dbReference>
<dbReference type="CDD" id="cd00082">
    <property type="entry name" value="HisKA"/>
    <property type="match status" value="1"/>
</dbReference>
<dbReference type="PANTHER" id="PTHR43304">
    <property type="entry name" value="PHYTOCHROME-LIKE PROTEIN CPH1"/>
    <property type="match status" value="1"/>
</dbReference>
<feature type="domain" description="Histidine kinase" evidence="13">
    <location>
        <begin position="673"/>
        <end position="888"/>
    </location>
</feature>
<dbReference type="Gene3D" id="1.10.287.130">
    <property type="match status" value="1"/>
</dbReference>
<keyword evidence="4" id="KW-1003">Cell membrane</keyword>
<dbReference type="FunFam" id="3.30.450.20:FF:000099">
    <property type="entry name" value="Sensory box sensor histidine kinase"/>
    <property type="match status" value="1"/>
</dbReference>
<dbReference type="InterPro" id="IPR013655">
    <property type="entry name" value="PAS_fold_3"/>
</dbReference>
<dbReference type="CDD" id="cd00130">
    <property type="entry name" value="PAS"/>
    <property type="match status" value="2"/>
</dbReference>
<dbReference type="InterPro" id="IPR005467">
    <property type="entry name" value="His_kinase_dom"/>
</dbReference>
<dbReference type="InterPro" id="IPR036097">
    <property type="entry name" value="HisK_dim/P_sf"/>
</dbReference>
<evidence type="ECO:0000259" key="13">
    <source>
        <dbReference type="PROSITE" id="PS50109"/>
    </source>
</evidence>
<evidence type="ECO:0000256" key="10">
    <source>
        <dbReference type="ARBA" id="ARBA00023012"/>
    </source>
</evidence>
<dbReference type="Pfam" id="PF02518">
    <property type="entry name" value="HATPase_c"/>
    <property type="match status" value="1"/>
</dbReference>
<dbReference type="InterPro" id="IPR004358">
    <property type="entry name" value="Sig_transdc_His_kin-like_C"/>
</dbReference>
<organism evidence="16 17">
    <name type="scientific">Fulvivirga imtechensis AK7</name>
    <dbReference type="NCBI Taxonomy" id="1237149"/>
    <lineage>
        <taxon>Bacteria</taxon>
        <taxon>Pseudomonadati</taxon>
        <taxon>Bacteroidota</taxon>
        <taxon>Cytophagia</taxon>
        <taxon>Cytophagales</taxon>
        <taxon>Fulvivirgaceae</taxon>
        <taxon>Fulvivirga</taxon>
    </lineage>
</organism>
<dbReference type="InterPro" id="IPR052162">
    <property type="entry name" value="Sensor_kinase/Photoreceptor"/>
</dbReference>
<dbReference type="Pfam" id="PF08447">
    <property type="entry name" value="PAS_3"/>
    <property type="match status" value="2"/>
</dbReference>
<dbReference type="GO" id="GO:0005886">
    <property type="term" value="C:plasma membrane"/>
    <property type="evidence" value="ECO:0007669"/>
    <property type="project" value="UniProtKB-SubCell"/>
</dbReference>
<dbReference type="PROSITE" id="PS50113">
    <property type="entry name" value="PAC"/>
    <property type="match status" value="2"/>
</dbReference>
<comment type="caution">
    <text evidence="16">The sequence shown here is derived from an EMBL/GenBank/DDBJ whole genome shotgun (WGS) entry which is preliminary data.</text>
</comment>
<name>L8K2Q1_9BACT</name>
<dbReference type="InterPro" id="IPR036890">
    <property type="entry name" value="HATPase_C_sf"/>
</dbReference>
<feature type="coiled-coil region" evidence="12">
    <location>
        <begin position="388"/>
        <end position="415"/>
    </location>
</feature>
<feature type="domain" description="PAS" evidence="14">
    <location>
        <begin position="544"/>
        <end position="614"/>
    </location>
</feature>
<dbReference type="NCBIfam" id="TIGR00229">
    <property type="entry name" value="sensory_box"/>
    <property type="match status" value="3"/>
</dbReference>
<dbReference type="GO" id="GO:0000155">
    <property type="term" value="F:phosphorelay sensor kinase activity"/>
    <property type="evidence" value="ECO:0007669"/>
    <property type="project" value="InterPro"/>
</dbReference>
<dbReference type="InterPro" id="IPR000700">
    <property type="entry name" value="PAS-assoc_C"/>
</dbReference>
<evidence type="ECO:0000259" key="14">
    <source>
        <dbReference type="PROSITE" id="PS50112"/>
    </source>
</evidence>
<evidence type="ECO:0000259" key="15">
    <source>
        <dbReference type="PROSITE" id="PS50113"/>
    </source>
</evidence>
<sequence length="889" mass="102423">MVEKQKLTYKTDWQLIQKSWPGLYLIINTELDILFASEDLLCLLSLSAADVTNRKINDIYSFLCEKEDKEDLKWRLSLEYVSHTGKSHQLGVKEVQYTEAGGEKVKRCWEPQHIPVFNEDHELQYVIHQINEINENEAGKHEQSDSRDEVISQIITDGIYEIDFNSQRVSWNEQLYSILGYDVNEIALDLVQMLRSIHHKDRRKVRDLIRNNGKPGFQIEFRLKAKSGDYVDVLSKGIITRTKKGDPVKLTAAIHDISDYKVQERLKAQLELITSTVPAMICYVDTDLRYQFLNNGYKVVYGDDLDRLIGRPVQELESDDAYHRFLPLAKRALRGEKVEVEAKFKLINDEIKYYKATYVPDISAKGIVRGFIGLAMDITREKHKEITLNNATDEKQRLLDQLSAAHEQINNEKNILKSFFINAPVYVSIHEGAQHVVRFLNKKAEHLFHGQSAIGRPFKDIAMPQTYDRLVSIFDMVYHQSKEFHASEFSIPADAATSTEPVQERFYDLVVQPKSGFETSEKGIIVYYNDITDQVKAKRALEESARRDRSLLEAMPNITYTFNALGKLEYFNSRWYQVTGLDEETSLSHGFEAVLHPHDINRYRDMWKTSLKNGIIFDDYLRIKGWDNVYRWHHSRIVPIMDDESLIVHWIGTSTDIDEQVKANRKKDEFISIASHELKTPLTSVKAYIQLLQETFAEKKTLPVATYLEKASKNVEKLQDLISELLDLSRVHSGKMELDIRTFKLDDMVKDVVEAAQHTCTTHEIVLLGEAEMEVTGDRKRLEQIMNNLLSNAIKYSPGKDRVEVNISNTRRQLRIAVTDYGVGISEKDKDQLFEQFYRSEEVDKRVSGLGIGLFISLEIAKMHGGRIEVDSQKGRGSTFSLILPIAPD</sequence>
<dbReference type="Pfam" id="PF00512">
    <property type="entry name" value="HisKA"/>
    <property type="match status" value="1"/>
</dbReference>
<keyword evidence="9" id="KW-0067">ATP-binding</keyword>
<keyword evidence="6" id="KW-0808">Transferase</keyword>
<evidence type="ECO:0000256" key="11">
    <source>
        <dbReference type="ARBA" id="ARBA00023136"/>
    </source>
</evidence>
<dbReference type="PANTHER" id="PTHR43304:SF1">
    <property type="entry name" value="PAC DOMAIN-CONTAINING PROTEIN"/>
    <property type="match status" value="1"/>
</dbReference>
<dbReference type="GO" id="GO:0005524">
    <property type="term" value="F:ATP binding"/>
    <property type="evidence" value="ECO:0007669"/>
    <property type="project" value="UniProtKB-KW"/>
</dbReference>
<feature type="domain" description="PAS" evidence="14">
    <location>
        <begin position="147"/>
        <end position="216"/>
    </location>
</feature>
<dbReference type="PROSITE" id="PS50112">
    <property type="entry name" value="PAS"/>
    <property type="match status" value="2"/>
</dbReference>
<evidence type="ECO:0000256" key="2">
    <source>
        <dbReference type="ARBA" id="ARBA00004236"/>
    </source>
</evidence>
<dbReference type="Proteomes" id="UP000011135">
    <property type="component" value="Unassembled WGS sequence"/>
</dbReference>
<feature type="domain" description="PAC" evidence="15">
    <location>
        <begin position="617"/>
        <end position="669"/>
    </location>
</feature>
<dbReference type="InterPro" id="IPR001610">
    <property type="entry name" value="PAC"/>
</dbReference>
<evidence type="ECO:0000313" key="17">
    <source>
        <dbReference type="Proteomes" id="UP000011135"/>
    </source>
</evidence>
<evidence type="ECO:0000313" key="16">
    <source>
        <dbReference type="EMBL" id="ELR73727.1"/>
    </source>
</evidence>
<dbReference type="SUPFAM" id="SSF55874">
    <property type="entry name" value="ATPase domain of HSP90 chaperone/DNA topoisomerase II/histidine kinase"/>
    <property type="match status" value="1"/>
</dbReference>
<dbReference type="SMART" id="SM00388">
    <property type="entry name" value="HisKA"/>
    <property type="match status" value="1"/>
</dbReference>
<evidence type="ECO:0000256" key="7">
    <source>
        <dbReference type="ARBA" id="ARBA00022741"/>
    </source>
</evidence>
<dbReference type="FunFam" id="3.30.565.10:FF:000023">
    <property type="entry name" value="PAS domain-containing sensor histidine kinase"/>
    <property type="match status" value="1"/>
</dbReference>
<reference evidence="16 17" key="1">
    <citation type="submission" date="2012-12" db="EMBL/GenBank/DDBJ databases">
        <title>Genome assembly of Fulvivirga imtechensis AK7.</title>
        <authorList>
            <person name="Nupur N."/>
            <person name="Khatri I."/>
            <person name="Kumar R."/>
            <person name="Subramanian S."/>
            <person name="Pinnaka A."/>
        </authorList>
    </citation>
    <scope>NUCLEOTIDE SEQUENCE [LARGE SCALE GENOMIC DNA]</scope>
    <source>
        <strain evidence="16 17">AK7</strain>
    </source>
</reference>
<dbReference type="InterPro" id="IPR003661">
    <property type="entry name" value="HisK_dim/P_dom"/>
</dbReference>
<accession>L8K2Q1</accession>
<dbReference type="PRINTS" id="PR00344">
    <property type="entry name" value="BCTRLSENSOR"/>
</dbReference>
<dbReference type="SMART" id="SM00091">
    <property type="entry name" value="PAS"/>
    <property type="match status" value="5"/>
</dbReference>